<dbReference type="GeneID" id="93722154"/>
<keyword evidence="4 5" id="KW-0472">Membrane</keyword>
<organism evidence="6 7">
    <name type="scientific">Roseburia hominis</name>
    <dbReference type="NCBI Taxonomy" id="301301"/>
    <lineage>
        <taxon>Bacteria</taxon>
        <taxon>Bacillati</taxon>
        <taxon>Bacillota</taxon>
        <taxon>Clostridia</taxon>
        <taxon>Lachnospirales</taxon>
        <taxon>Lachnospiraceae</taxon>
        <taxon>Roseburia</taxon>
    </lineage>
</organism>
<proteinExistence type="predicted"/>
<evidence type="ECO:0000313" key="6">
    <source>
        <dbReference type="EMBL" id="RGS39492.1"/>
    </source>
</evidence>
<keyword evidence="1" id="KW-1003">Cell membrane</keyword>
<feature type="transmembrane region" description="Helical" evidence="5">
    <location>
        <begin position="170"/>
        <end position="191"/>
    </location>
</feature>
<evidence type="ECO:0000256" key="4">
    <source>
        <dbReference type="ARBA" id="ARBA00023136"/>
    </source>
</evidence>
<evidence type="ECO:0000313" key="7">
    <source>
        <dbReference type="Proteomes" id="UP000266172"/>
    </source>
</evidence>
<reference evidence="6 7" key="1">
    <citation type="submission" date="2018-08" db="EMBL/GenBank/DDBJ databases">
        <title>A genome reference for cultivated species of the human gut microbiota.</title>
        <authorList>
            <person name="Zou Y."/>
            <person name="Xue W."/>
            <person name="Luo G."/>
        </authorList>
    </citation>
    <scope>NUCLEOTIDE SEQUENCE [LARGE SCALE GENOMIC DNA]</scope>
    <source>
        <strain evidence="6 7">AF22-12AC</strain>
    </source>
</reference>
<name>A0A173ZD78_9FIRM</name>
<dbReference type="Pfam" id="PF02659">
    <property type="entry name" value="Mntp"/>
    <property type="match status" value="1"/>
</dbReference>
<feature type="transmembrane region" description="Helical" evidence="5">
    <location>
        <begin position="112"/>
        <end position="132"/>
    </location>
</feature>
<dbReference type="EMBL" id="QRVL01000009">
    <property type="protein sequence ID" value="RGS39492.1"/>
    <property type="molecule type" value="Genomic_DNA"/>
</dbReference>
<comment type="caution">
    <text evidence="6">The sequence shown here is derived from an EMBL/GenBank/DDBJ whole genome shotgun (WGS) entry which is preliminary data.</text>
</comment>
<dbReference type="OMA" id="NEWVNER"/>
<evidence type="ECO:0000256" key="5">
    <source>
        <dbReference type="SAM" id="Phobius"/>
    </source>
</evidence>
<dbReference type="Proteomes" id="UP000266172">
    <property type="component" value="Unassembled WGS sequence"/>
</dbReference>
<dbReference type="AlphaFoldDB" id="A0A173ZD78"/>
<evidence type="ECO:0000256" key="2">
    <source>
        <dbReference type="ARBA" id="ARBA00022692"/>
    </source>
</evidence>
<sequence length="192" mass="21076">MNWIENVLIIAGVSLDIFAAMECQGALVAKVDKKQLSVICALIAVWQLCALALGNYLSGLLYRNELAHDENFVGLVIAAVIFFGLGIRLIAKAIKNEWVNERREESLDVKKFLRMTAVTSIYTLLAGIAFGFLGTNVALMLIIIVCMTIAFVVLGVYTGYHLGFQHKTKAYVGGALLLWIAGIDVIVRHIMC</sequence>
<keyword evidence="2 5" id="KW-0812">Transmembrane</keyword>
<feature type="transmembrane region" description="Helical" evidence="5">
    <location>
        <begin position="72"/>
        <end position="91"/>
    </location>
</feature>
<evidence type="ECO:0000256" key="3">
    <source>
        <dbReference type="ARBA" id="ARBA00022989"/>
    </source>
</evidence>
<dbReference type="PANTHER" id="PTHR35529">
    <property type="entry name" value="MANGANESE EFFLUX PUMP MNTP-RELATED"/>
    <property type="match status" value="1"/>
</dbReference>
<keyword evidence="3 5" id="KW-1133">Transmembrane helix</keyword>
<evidence type="ECO:0000256" key="1">
    <source>
        <dbReference type="ARBA" id="ARBA00022475"/>
    </source>
</evidence>
<feature type="transmembrane region" description="Helical" evidence="5">
    <location>
        <begin position="36"/>
        <end position="57"/>
    </location>
</feature>
<protein>
    <recommendedName>
        <fullName evidence="8">Mn2+ efflux pump MntP</fullName>
    </recommendedName>
</protein>
<dbReference type="InterPro" id="IPR003810">
    <property type="entry name" value="Mntp/YtaF"/>
</dbReference>
<gene>
    <name evidence="6" type="ORF">DWX93_11135</name>
</gene>
<accession>A0A173ZD78</accession>
<feature type="transmembrane region" description="Helical" evidence="5">
    <location>
        <begin position="138"/>
        <end position="158"/>
    </location>
</feature>
<evidence type="ECO:0008006" key="8">
    <source>
        <dbReference type="Google" id="ProtNLM"/>
    </source>
</evidence>
<dbReference type="PANTHER" id="PTHR35529:SF1">
    <property type="entry name" value="MANGANESE EFFLUX PUMP MNTP-RELATED"/>
    <property type="match status" value="1"/>
</dbReference>
<dbReference type="RefSeq" id="WP_014078495.1">
    <property type="nucleotide sequence ID" value="NZ_CAKMUY010000006.1"/>
</dbReference>